<comment type="subcellular location">
    <subcellularLocation>
        <location evidence="1">Membrane</location>
    </subcellularLocation>
</comment>
<evidence type="ECO:0000256" key="1">
    <source>
        <dbReference type="ARBA" id="ARBA00004370"/>
    </source>
</evidence>
<keyword evidence="10" id="KW-1185">Reference proteome</keyword>
<evidence type="ECO:0000256" key="3">
    <source>
        <dbReference type="ARBA" id="ARBA00022692"/>
    </source>
</evidence>
<dbReference type="Pfam" id="PF01130">
    <property type="entry name" value="CD36"/>
    <property type="match status" value="1"/>
</dbReference>
<evidence type="ECO:0000256" key="4">
    <source>
        <dbReference type="ARBA" id="ARBA00022989"/>
    </source>
</evidence>
<comment type="caution">
    <text evidence="9">The sequence shown here is derived from an EMBL/GenBank/DDBJ whole genome shotgun (WGS) entry which is preliminary data.</text>
</comment>
<dbReference type="GO" id="GO:0005044">
    <property type="term" value="F:scavenger receptor activity"/>
    <property type="evidence" value="ECO:0007669"/>
    <property type="project" value="TreeGrafter"/>
</dbReference>
<dbReference type="PANTHER" id="PTHR11923:SF51">
    <property type="entry name" value="LYSOSOME MEMBRANE PROTEIN 2"/>
    <property type="match status" value="1"/>
</dbReference>
<evidence type="ECO:0000313" key="10">
    <source>
        <dbReference type="Proteomes" id="UP000747110"/>
    </source>
</evidence>
<evidence type="ECO:0000256" key="7">
    <source>
        <dbReference type="SAM" id="MobiDB-lite"/>
    </source>
</evidence>
<name>A0A8J4CQX2_9CHLO</name>
<comment type="similarity">
    <text evidence="2">Belongs to the CD36 family.</text>
</comment>
<feature type="transmembrane region" description="Helical" evidence="8">
    <location>
        <begin position="260"/>
        <end position="282"/>
    </location>
</feature>
<dbReference type="OrthoDB" id="195015at2759"/>
<evidence type="ECO:0000256" key="8">
    <source>
        <dbReference type="SAM" id="Phobius"/>
    </source>
</evidence>
<feature type="region of interest" description="Disordered" evidence="7">
    <location>
        <begin position="287"/>
        <end position="333"/>
    </location>
</feature>
<dbReference type="AlphaFoldDB" id="A0A8J4CQX2"/>
<dbReference type="EMBL" id="BNCP01000038">
    <property type="protein sequence ID" value="GIL87239.1"/>
    <property type="molecule type" value="Genomic_DNA"/>
</dbReference>
<evidence type="ECO:0000313" key="9">
    <source>
        <dbReference type="EMBL" id="GIL87239.1"/>
    </source>
</evidence>
<sequence length="371" mass="39842">MYDGSSTDVAASPGLLRASGRGLGIMRQRPEYDEQRIWNMEVESGWREVTSWGPNCSEPVRGTDAFQFRPGLDRDSVLRVWIAELFRSTELHHVADEKLYGIDLLRFVPDAKESEPDPCHHQFIRGLANVTVPMAVGPNGNGSSEAAHGVPLLMSLPHYCLVDETVTAALEGMLCDPPRHGIFLDVEPTTGVTMRAAKRLQLSSQLTTSARSTLEPFIRNSLILPIFWAEEASQVSGVQAALFRSSVYTAQHIVTAVRTWSYPAAAAAMALAVLALSVAGVLGAQQRRRPQRPASLSAGNTDGIDTNGARRDAIRPFAPVPPPPTSAQTVVASSSAMGMRSAALAPAAADSAGEITMDVREDGEGFGLVRD</sequence>
<organism evidence="9 10">
    <name type="scientific">Volvox reticuliferus</name>
    <dbReference type="NCBI Taxonomy" id="1737510"/>
    <lineage>
        <taxon>Eukaryota</taxon>
        <taxon>Viridiplantae</taxon>
        <taxon>Chlorophyta</taxon>
        <taxon>core chlorophytes</taxon>
        <taxon>Chlorophyceae</taxon>
        <taxon>CS clade</taxon>
        <taxon>Chlamydomonadales</taxon>
        <taxon>Volvocaceae</taxon>
        <taxon>Volvox</taxon>
    </lineage>
</organism>
<dbReference type="Proteomes" id="UP000747110">
    <property type="component" value="Unassembled WGS sequence"/>
</dbReference>
<evidence type="ECO:0000256" key="5">
    <source>
        <dbReference type="ARBA" id="ARBA00023136"/>
    </source>
</evidence>
<keyword evidence="5 8" id="KW-0472">Membrane</keyword>
<dbReference type="PANTHER" id="PTHR11923">
    <property type="entry name" value="SCAVENGER RECEPTOR CLASS B TYPE-1 SR-B1"/>
    <property type="match status" value="1"/>
</dbReference>
<dbReference type="GO" id="GO:0016020">
    <property type="term" value="C:membrane"/>
    <property type="evidence" value="ECO:0007669"/>
    <property type="project" value="UniProtKB-SubCell"/>
</dbReference>
<accession>A0A8J4CQX2</accession>
<protein>
    <submittedName>
        <fullName evidence="9">Uncharacterized protein</fullName>
    </submittedName>
</protein>
<proteinExistence type="inferred from homology"/>
<keyword evidence="4 8" id="KW-1133">Transmembrane helix</keyword>
<evidence type="ECO:0000256" key="2">
    <source>
        <dbReference type="ARBA" id="ARBA00010532"/>
    </source>
</evidence>
<dbReference type="GO" id="GO:0005737">
    <property type="term" value="C:cytoplasm"/>
    <property type="evidence" value="ECO:0007669"/>
    <property type="project" value="TreeGrafter"/>
</dbReference>
<keyword evidence="6" id="KW-0325">Glycoprotein</keyword>
<keyword evidence="3 8" id="KW-0812">Transmembrane</keyword>
<evidence type="ECO:0000256" key="6">
    <source>
        <dbReference type="ARBA" id="ARBA00023180"/>
    </source>
</evidence>
<dbReference type="PRINTS" id="PR01609">
    <property type="entry name" value="CD36FAMILY"/>
</dbReference>
<dbReference type="InterPro" id="IPR002159">
    <property type="entry name" value="CD36_fam"/>
</dbReference>
<reference evidence="9" key="1">
    <citation type="journal article" date="2021" name="Proc. Natl. Acad. Sci. U.S.A.">
        <title>Three genomes in the algal genus Volvox reveal the fate of a haploid sex-determining region after a transition to homothallism.</title>
        <authorList>
            <person name="Yamamoto K."/>
            <person name="Hamaji T."/>
            <person name="Kawai-Toyooka H."/>
            <person name="Matsuzaki R."/>
            <person name="Takahashi F."/>
            <person name="Nishimura Y."/>
            <person name="Kawachi M."/>
            <person name="Noguchi H."/>
            <person name="Minakuchi Y."/>
            <person name="Umen J.G."/>
            <person name="Toyoda A."/>
            <person name="Nozaki H."/>
        </authorList>
    </citation>
    <scope>NUCLEOTIDE SEQUENCE</scope>
    <source>
        <strain evidence="9">NIES-3786</strain>
    </source>
</reference>
<gene>
    <name evidence="9" type="ORF">Vretifemale_15338</name>
</gene>